<dbReference type="Proteomes" id="UP000324106">
    <property type="component" value="Chromosome"/>
</dbReference>
<evidence type="ECO:0000313" key="2">
    <source>
        <dbReference type="Proteomes" id="UP000324106"/>
    </source>
</evidence>
<dbReference type="EMBL" id="CP029194">
    <property type="protein sequence ID" value="QES17767.1"/>
    <property type="molecule type" value="Genomic_DNA"/>
</dbReference>
<dbReference type="AlphaFoldDB" id="A0A5P2AJ17"/>
<organism evidence="1 2">
    <name type="scientific">Streptomyces venezuelae</name>
    <dbReference type="NCBI Taxonomy" id="54571"/>
    <lineage>
        <taxon>Bacteria</taxon>
        <taxon>Bacillati</taxon>
        <taxon>Actinomycetota</taxon>
        <taxon>Actinomycetes</taxon>
        <taxon>Kitasatosporales</taxon>
        <taxon>Streptomycetaceae</taxon>
        <taxon>Streptomyces</taxon>
    </lineage>
</organism>
<evidence type="ECO:0000313" key="1">
    <source>
        <dbReference type="EMBL" id="QES17767.1"/>
    </source>
</evidence>
<accession>A0A5P2AJ17</accession>
<name>A0A5P2AJ17_STRVZ</name>
<sequence>MTVPLGVRTVPGAGGGAAAGQVILAQSVSFTARVLGFLQGEWPVPPLGRGRIASAVLALSRDIAVDPLHDRIHGGRDRGSGRGVGICAGCRAMMALCDLITCPMR</sequence>
<proteinExistence type="predicted"/>
<protein>
    <submittedName>
        <fullName evidence="1">Uncharacterized protein</fullName>
    </submittedName>
</protein>
<gene>
    <name evidence="1" type="ORF">DEJ46_00505</name>
</gene>
<reference evidence="1 2" key="1">
    <citation type="submission" date="2018-05" db="EMBL/GenBank/DDBJ databases">
        <title>Streptomyces venezuelae.</title>
        <authorList>
            <person name="Kim W."/>
            <person name="Lee N."/>
            <person name="Cho B.-K."/>
        </authorList>
    </citation>
    <scope>NUCLEOTIDE SEQUENCE [LARGE SCALE GENOMIC DNA]</scope>
    <source>
        <strain evidence="1 2">ATCC 15068</strain>
    </source>
</reference>